<accession>A0A1J8PHK5</accession>
<reference evidence="1 2" key="1">
    <citation type="submission" date="2016-03" db="EMBL/GenBank/DDBJ databases">
        <title>Comparative genomics of the ectomycorrhizal sister species Rhizopogon vinicolor and Rhizopogon vesiculosus (Basidiomycota: Boletales) reveals a divergence of the mating type B locus.</title>
        <authorList>
            <person name="Mujic A.B."/>
            <person name="Kuo A."/>
            <person name="Tritt A."/>
            <person name="Lipzen A."/>
            <person name="Chen C."/>
            <person name="Johnson J."/>
            <person name="Sharma A."/>
            <person name="Barry K."/>
            <person name="Grigoriev I.V."/>
            <person name="Spatafora J.W."/>
        </authorList>
    </citation>
    <scope>NUCLEOTIDE SEQUENCE [LARGE SCALE GENOMIC DNA]</scope>
    <source>
        <strain evidence="1 2">AM-OR11-056</strain>
    </source>
</reference>
<evidence type="ECO:0000313" key="2">
    <source>
        <dbReference type="Proteomes" id="UP000183567"/>
    </source>
</evidence>
<proteinExistence type="predicted"/>
<dbReference type="OrthoDB" id="3195134at2759"/>
<evidence type="ECO:0008006" key="3">
    <source>
        <dbReference type="Google" id="ProtNLM"/>
    </source>
</evidence>
<dbReference type="STRING" id="180088.A0A1J8PHK5"/>
<sequence>MSTHAFQMPLHNTPTTPKFDGTPRDFVRYFEDVSELLNATNITDKGKRIKAALRYIHRDDAETWETLDEATAPSPNYENFVKAVKTLYPGCENDKRYMRADLEFLVTEQATKSMQSQDNVGEYLRIFQKISTFLISKKRLAETEHDCLFLDGFPTDVQNRI</sequence>
<dbReference type="EMBL" id="LVVM01006217">
    <property type="protein sequence ID" value="OJA08726.1"/>
    <property type="molecule type" value="Genomic_DNA"/>
</dbReference>
<dbReference type="Proteomes" id="UP000183567">
    <property type="component" value="Unassembled WGS sequence"/>
</dbReference>
<name>A0A1J8PHK5_9AGAM</name>
<dbReference type="AlphaFoldDB" id="A0A1J8PHK5"/>
<organism evidence="1 2">
    <name type="scientific">Rhizopogon vesiculosus</name>
    <dbReference type="NCBI Taxonomy" id="180088"/>
    <lineage>
        <taxon>Eukaryota</taxon>
        <taxon>Fungi</taxon>
        <taxon>Dikarya</taxon>
        <taxon>Basidiomycota</taxon>
        <taxon>Agaricomycotina</taxon>
        <taxon>Agaricomycetes</taxon>
        <taxon>Agaricomycetidae</taxon>
        <taxon>Boletales</taxon>
        <taxon>Suillineae</taxon>
        <taxon>Rhizopogonaceae</taxon>
        <taxon>Rhizopogon</taxon>
    </lineage>
</organism>
<comment type="caution">
    <text evidence="1">The sequence shown here is derived from an EMBL/GenBank/DDBJ whole genome shotgun (WGS) entry which is preliminary data.</text>
</comment>
<keyword evidence="2" id="KW-1185">Reference proteome</keyword>
<protein>
    <recommendedName>
        <fullName evidence="3">Retrotransposon gag domain-containing protein</fullName>
    </recommendedName>
</protein>
<evidence type="ECO:0000313" key="1">
    <source>
        <dbReference type="EMBL" id="OJA08726.1"/>
    </source>
</evidence>
<gene>
    <name evidence="1" type="ORF">AZE42_13525</name>
</gene>